<sequence length="56" mass="6034">MAGKGRTIFLLRQPACPITYLGSGLPPPKPMAPLSSRPHQFVWLSGGSTYDRDGCC</sequence>
<reference evidence="1" key="1">
    <citation type="submission" date="2016-12" db="EMBL/GenBank/DDBJ databases">
        <title>The genomes of Aspergillus section Nigri reveals drivers in fungal speciation.</title>
        <authorList>
            <consortium name="DOE Joint Genome Institute"/>
            <person name="Vesth T.C."/>
            <person name="Nybo J."/>
            <person name="Theobald S."/>
            <person name="Brandl J."/>
            <person name="Frisvad J.C."/>
            <person name="Nielsen K.F."/>
            <person name="Lyhne E.K."/>
            <person name="Kogle M.E."/>
            <person name="Kuo A."/>
            <person name="Riley R."/>
            <person name="Clum A."/>
            <person name="Nolan M."/>
            <person name="Lipzen A."/>
            <person name="Salamov A."/>
            <person name="Henrissat B."/>
            <person name="Wiebenga A."/>
            <person name="De vries R.P."/>
            <person name="Grigoriev I.V."/>
            <person name="Mortensen U.H."/>
            <person name="Andersen M.R."/>
            <person name="Baker S.E."/>
        </authorList>
    </citation>
    <scope>NUCLEOTIDE SEQUENCE</scope>
    <source>
        <strain evidence="1">CBS 122712</strain>
    </source>
</reference>
<dbReference type="AlphaFoldDB" id="A0A317VFA4"/>
<organism evidence="1 2">
    <name type="scientific">Aspergillus eucalypticola (strain CBS 122712 / IBT 29274)</name>
    <dbReference type="NCBI Taxonomy" id="1448314"/>
    <lineage>
        <taxon>Eukaryota</taxon>
        <taxon>Fungi</taxon>
        <taxon>Dikarya</taxon>
        <taxon>Ascomycota</taxon>
        <taxon>Pezizomycotina</taxon>
        <taxon>Eurotiomycetes</taxon>
        <taxon>Eurotiomycetidae</taxon>
        <taxon>Eurotiales</taxon>
        <taxon>Aspergillaceae</taxon>
        <taxon>Aspergillus</taxon>
        <taxon>Aspergillus subgen. Circumdati</taxon>
    </lineage>
</organism>
<protein>
    <submittedName>
        <fullName evidence="1">Uncharacterized protein</fullName>
    </submittedName>
</protein>
<name>A0A317VFA4_ASPEC</name>
<gene>
    <name evidence="1" type="ORF">BO83DRAFT_379319</name>
</gene>
<dbReference type="Proteomes" id="UP000246171">
    <property type="component" value="Unassembled WGS sequence"/>
</dbReference>
<accession>A0A317VFA4</accession>
<dbReference type="GeneID" id="37053441"/>
<evidence type="ECO:0000313" key="1">
    <source>
        <dbReference type="EMBL" id="PWY70560.1"/>
    </source>
</evidence>
<evidence type="ECO:0000313" key="2">
    <source>
        <dbReference type="Proteomes" id="UP000246171"/>
    </source>
</evidence>
<dbReference type="RefSeq" id="XP_025386897.1">
    <property type="nucleotide sequence ID" value="XM_025531479.1"/>
</dbReference>
<proteinExistence type="predicted"/>
<dbReference type="EMBL" id="MSFU01000016">
    <property type="protein sequence ID" value="PWY70560.1"/>
    <property type="molecule type" value="Genomic_DNA"/>
</dbReference>
<dbReference type="VEuPathDB" id="FungiDB:BO83DRAFT_379319"/>
<comment type="caution">
    <text evidence="1">The sequence shown here is derived from an EMBL/GenBank/DDBJ whole genome shotgun (WGS) entry which is preliminary data.</text>
</comment>
<keyword evidence="2" id="KW-1185">Reference proteome</keyword>